<organism evidence="8 9">
    <name type="scientific">Allorhodopirellula heiligendammensis</name>
    <dbReference type="NCBI Taxonomy" id="2714739"/>
    <lineage>
        <taxon>Bacteria</taxon>
        <taxon>Pseudomonadati</taxon>
        <taxon>Planctomycetota</taxon>
        <taxon>Planctomycetia</taxon>
        <taxon>Pirellulales</taxon>
        <taxon>Pirellulaceae</taxon>
        <taxon>Allorhodopirellula</taxon>
    </lineage>
</organism>
<dbReference type="InterPro" id="IPR013325">
    <property type="entry name" value="RNA_pol_sigma_r2"/>
</dbReference>
<dbReference type="InterPro" id="IPR014284">
    <property type="entry name" value="RNA_pol_sigma-70_dom"/>
</dbReference>
<dbReference type="InterPro" id="IPR007627">
    <property type="entry name" value="RNA_pol_sigma70_r2"/>
</dbReference>
<evidence type="ECO:0000313" key="9">
    <source>
        <dbReference type="Proteomes" id="UP000319908"/>
    </source>
</evidence>
<dbReference type="NCBIfam" id="TIGR02937">
    <property type="entry name" value="sigma70-ECF"/>
    <property type="match status" value="1"/>
</dbReference>
<evidence type="ECO:0000259" key="7">
    <source>
        <dbReference type="Pfam" id="PF08281"/>
    </source>
</evidence>
<dbReference type="SUPFAM" id="SSF88946">
    <property type="entry name" value="Sigma2 domain of RNA polymerase sigma factors"/>
    <property type="match status" value="1"/>
</dbReference>
<keyword evidence="2" id="KW-0805">Transcription regulation</keyword>
<dbReference type="CDD" id="cd06171">
    <property type="entry name" value="Sigma70_r4"/>
    <property type="match status" value="1"/>
</dbReference>
<evidence type="ECO:0000259" key="6">
    <source>
        <dbReference type="Pfam" id="PF04542"/>
    </source>
</evidence>
<dbReference type="EMBL" id="SJPU01000001">
    <property type="protein sequence ID" value="TWU18486.1"/>
    <property type="molecule type" value="Genomic_DNA"/>
</dbReference>
<dbReference type="AlphaFoldDB" id="A0A5C6C4U6"/>
<evidence type="ECO:0000256" key="2">
    <source>
        <dbReference type="ARBA" id="ARBA00023015"/>
    </source>
</evidence>
<evidence type="ECO:0000256" key="5">
    <source>
        <dbReference type="ARBA" id="ARBA00023163"/>
    </source>
</evidence>
<protein>
    <submittedName>
        <fullName evidence="8">RNA polymerase sigma factor SigV</fullName>
    </submittedName>
</protein>
<dbReference type="Proteomes" id="UP000319908">
    <property type="component" value="Unassembled WGS sequence"/>
</dbReference>
<dbReference type="GO" id="GO:0006352">
    <property type="term" value="P:DNA-templated transcription initiation"/>
    <property type="evidence" value="ECO:0007669"/>
    <property type="project" value="InterPro"/>
</dbReference>
<evidence type="ECO:0000256" key="3">
    <source>
        <dbReference type="ARBA" id="ARBA00023082"/>
    </source>
</evidence>
<dbReference type="Gene3D" id="1.10.1740.10">
    <property type="match status" value="1"/>
</dbReference>
<keyword evidence="3" id="KW-0731">Sigma factor</keyword>
<reference evidence="8 9" key="1">
    <citation type="journal article" date="2020" name="Antonie Van Leeuwenhoek">
        <title>Rhodopirellula heiligendammensis sp. nov., Rhodopirellula pilleata sp. nov., and Rhodopirellula solitaria sp. nov. isolated from natural or artificial marine surfaces in Northern Germany and California, USA, and emended description of the genus Rhodopirellula.</title>
        <authorList>
            <person name="Kallscheuer N."/>
            <person name="Wiegand S."/>
            <person name="Jogler M."/>
            <person name="Boedeker C."/>
            <person name="Peeters S.H."/>
            <person name="Rast P."/>
            <person name="Heuer A."/>
            <person name="Jetten M.S.M."/>
            <person name="Rohde M."/>
            <person name="Jogler C."/>
        </authorList>
    </citation>
    <scope>NUCLEOTIDE SEQUENCE [LARGE SCALE GENOMIC DNA]</scope>
    <source>
        <strain evidence="8 9">Poly21</strain>
    </source>
</reference>
<dbReference type="SUPFAM" id="SSF88659">
    <property type="entry name" value="Sigma3 and sigma4 domains of RNA polymerase sigma factors"/>
    <property type="match status" value="1"/>
</dbReference>
<sequence>MRSPQIRELLDSQGPALRLYAAQWCRAPDDAVQEAFIDLIAASAWPENPQAWLYSVTRNKAKNIGRTESRRANRQRAVAEQSDADWSVAHDKTCPFDADDLQNALDQLDPDERQIVVARVWGEMKLDDLAELMNCSTSAVHRRYHAAIEKLRMQLEVENATNR</sequence>
<dbReference type="Pfam" id="PF08281">
    <property type="entry name" value="Sigma70_r4_2"/>
    <property type="match status" value="1"/>
</dbReference>
<evidence type="ECO:0000256" key="1">
    <source>
        <dbReference type="ARBA" id="ARBA00010641"/>
    </source>
</evidence>
<evidence type="ECO:0000256" key="4">
    <source>
        <dbReference type="ARBA" id="ARBA00023125"/>
    </source>
</evidence>
<keyword evidence="4" id="KW-0238">DNA-binding</keyword>
<feature type="domain" description="RNA polymerase sigma-70 region 2" evidence="6">
    <location>
        <begin position="20"/>
        <end position="70"/>
    </location>
</feature>
<dbReference type="Pfam" id="PF04542">
    <property type="entry name" value="Sigma70_r2"/>
    <property type="match status" value="1"/>
</dbReference>
<proteinExistence type="inferred from homology"/>
<dbReference type="Gene3D" id="1.10.10.10">
    <property type="entry name" value="Winged helix-like DNA-binding domain superfamily/Winged helix DNA-binding domain"/>
    <property type="match status" value="1"/>
</dbReference>
<evidence type="ECO:0000313" key="8">
    <source>
        <dbReference type="EMBL" id="TWU18486.1"/>
    </source>
</evidence>
<keyword evidence="5" id="KW-0804">Transcription</keyword>
<accession>A0A5C6C4U6</accession>
<dbReference type="PANTHER" id="PTHR43133">
    <property type="entry name" value="RNA POLYMERASE ECF-TYPE SIGMA FACTO"/>
    <property type="match status" value="1"/>
</dbReference>
<comment type="caution">
    <text evidence="8">The sequence shown here is derived from an EMBL/GenBank/DDBJ whole genome shotgun (WGS) entry which is preliminary data.</text>
</comment>
<keyword evidence="9" id="KW-1185">Reference proteome</keyword>
<dbReference type="InterPro" id="IPR013324">
    <property type="entry name" value="RNA_pol_sigma_r3/r4-like"/>
</dbReference>
<dbReference type="InterPro" id="IPR036388">
    <property type="entry name" value="WH-like_DNA-bd_sf"/>
</dbReference>
<dbReference type="PANTHER" id="PTHR43133:SF8">
    <property type="entry name" value="RNA POLYMERASE SIGMA FACTOR HI_1459-RELATED"/>
    <property type="match status" value="1"/>
</dbReference>
<dbReference type="InterPro" id="IPR013249">
    <property type="entry name" value="RNA_pol_sigma70_r4_t2"/>
</dbReference>
<dbReference type="InterPro" id="IPR039425">
    <property type="entry name" value="RNA_pol_sigma-70-like"/>
</dbReference>
<feature type="domain" description="RNA polymerase sigma factor 70 region 4 type 2" evidence="7">
    <location>
        <begin position="100"/>
        <end position="151"/>
    </location>
</feature>
<gene>
    <name evidence="8" type="primary">sigV</name>
    <name evidence="8" type="ORF">Poly21_06490</name>
</gene>
<dbReference type="RefSeq" id="WP_302117360.1">
    <property type="nucleotide sequence ID" value="NZ_SJPU01000001.1"/>
</dbReference>
<comment type="similarity">
    <text evidence="1">Belongs to the sigma-70 factor family. ECF subfamily.</text>
</comment>
<dbReference type="GO" id="GO:0016987">
    <property type="term" value="F:sigma factor activity"/>
    <property type="evidence" value="ECO:0007669"/>
    <property type="project" value="UniProtKB-KW"/>
</dbReference>
<dbReference type="GO" id="GO:0003677">
    <property type="term" value="F:DNA binding"/>
    <property type="evidence" value="ECO:0007669"/>
    <property type="project" value="UniProtKB-KW"/>
</dbReference>
<name>A0A5C6C4U6_9BACT</name>